<gene>
    <name evidence="13" type="ORF">GCM10023149_54470</name>
</gene>
<sequence length="462" mass="52239">MKIQRKVTLLFLGSAVSIVVLLMGAIFYFAHEFAFEDFYKRLEARVNLAAQIYSSNNNDSVDVYREVRRRYLEVLPSEHEYIIKTKNINAKGEAQDLPPKLVRNILRNAAARFKKDNTLYAGRRFGTGDAQIIVVVSARDPYGLKELENLQRILITGFFIAIVVIYAIGKIFSYQMLKPVRSIIKRVKSITASNLHLRLEDRKGEDEIAELTQTFNDMLNRLETAFETQNNFVSNASHELRTPLAIIKGEVEIALKNRDEPGADHYKTYNEIWAATQSLQDILTSLLGLAQTGFDGKKQNWEDIRADELIWLIKEAVDYINPANKLSIDLSALPENNDLLKTRGNINLLKLALSNIALNACKYSDNKPVMLKLIPEKGNIIFSVKDEGIGIPQEEVQHIFEPFFRASNTGEYEGHGVGLPLALNIIRLHRGSIAILSKVDEGTEIRIMLPVVADDDEVNVIR</sequence>
<name>A0ABP8HNJ0_9SPHI</name>
<dbReference type="InterPro" id="IPR036097">
    <property type="entry name" value="HisK_dim/P_sf"/>
</dbReference>
<comment type="subcellular location">
    <subcellularLocation>
        <location evidence="2">Membrane</location>
    </subcellularLocation>
</comment>
<feature type="domain" description="HAMP" evidence="12">
    <location>
        <begin position="174"/>
        <end position="227"/>
    </location>
</feature>
<dbReference type="SMART" id="SM00388">
    <property type="entry name" value="HisKA"/>
    <property type="match status" value="1"/>
</dbReference>
<reference evidence="14" key="1">
    <citation type="journal article" date="2019" name="Int. J. Syst. Evol. Microbiol.">
        <title>The Global Catalogue of Microorganisms (GCM) 10K type strain sequencing project: providing services to taxonomists for standard genome sequencing and annotation.</title>
        <authorList>
            <consortium name="The Broad Institute Genomics Platform"/>
            <consortium name="The Broad Institute Genome Sequencing Center for Infectious Disease"/>
            <person name="Wu L."/>
            <person name="Ma J."/>
        </authorList>
    </citation>
    <scope>NUCLEOTIDE SEQUENCE [LARGE SCALE GENOMIC DNA]</scope>
    <source>
        <strain evidence="14">JCM 17705</strain>
    </source>
</reference>
<keyword evidence="10" id="KW-1133">Transmembrane helix</keyword>
<evidence type="ECO:0000256" key="1">
    <source>
        <dbReference type="ARBA" id="ARBA00000085"/>
    </source>
</evidence>
<dbReference type="InterPro" id="IPR004358">
    <property type="entry name" value="Sig_transdc_His_kin-like_C"/>
</dbReference>
<keyword evidence="10" id="KW-0812">Transmembrane</keyword>
<organism evidence="13 14">
    <name type="scientific">Mucilaginibacter gynuensis</name>
    <dbReference type="NCBI Taxonomy" id="1302236"/>
    <lineage>
        <taxon>Bacteria</taxon>
        <taxon>Pseudomonadati</taxon>
        <taxon>Bacteroidota</taxon>
        <taxon>Sphingobacteriia</taxon>
        <taxon>Sphingobacteriales</taxon>
        <taxon>Sphingobacteriaceae</taxon>
        <taxon>Mucilaginibacter</taxon>
    </lineage>
</organism>
<feature type="transmembrane region" description="Helical" evidence="10">
    <location>
        <begin position="153"/>
        <end position="172"/>
    </location>
</feature>
<dbReference type="CDD" id="cd00075">
    <property type="entry name" value="HATPase"/>
    <property type="match status" value="1"/>
</dbReference>
<protein>
    <recommendedName>
        <fullName evidence="3">histidine kinase</fullName>
        <ecNumber evidence="3">2.7.13.3</ecNumber>
    </recommendedName>
</protein>
<accession>A0ABP8HNJ0</accession>
<evidence type="ECO:0000259" key="12">
    <source>
        <dbReference type="PROSITE" id="PS50885"/>
    </source>
</evidence>
<dbReference type="CDD" id="cd00082">
    <property type="entry name" value="HisKA"/>
    <property type="match status" value="1"/>
</dbReference>
<evidence type="ECO:0000256" key="8">
    <source>
        <dbReference type="ARBA" id="ARBA00022840"/>
    </source>
</evidence>
<comment type="catalytic activity">
    <reaction evidence="1">
        <text>ATP + protein L-histidine = ADP + protein N-phospho-L-histidine.</text>
        <dbReference type="EC" id="2.7.13.3"/>
    </reaction>
</comment>
<evidence type="ECO:0000259" key="11">
    <source>
        <dbReference type="PROSITE" id="PS50109"/>
    </source>
</evidence>
<dbReference type="SMART" id="SM00387">
    <property type="entry name" value="HATPase_c"/>
    <property type="match status" value="1"/>
</dbReference>
<dbReference type="Gene3D" id="1.10.287.130">
    <property type="match status" value="1"/>
</dbReference>
<dbReference type="InterPro" id="IPR003661">
    <property type="entry name" value="HisK_dim/P_dom"/>
</dbReference>
<feature type="transmembrane region" description="Helical" evidence="10">
    <location>
        <begin position="7"/>
        <end position="30"/>
    </location>
</feature>
<dbReference type="InterPro" id="IPR005467">
    <property type="entry name" value="His_kinase_dom"/>
</dbReference>
<dbReference type="InterPro" id="IPR003594">
    <property type="entry name" value="HATPase_dom"/>
</dbReference>
<evidence type="ECO:0000256" key="10">
    <source>
        <dbReference type="SAM" id="Phobius"/>
    </source>
</evidence>
<comment type="caution">
    <text evidence="13">The sequence shown here is derived from an EMBL/GenBank/DDBJ whole genome shotgun (WGS) entry which is preliminary data.</text>
</comment>
<evidence type="ECO:0000256" key="6">
    <source>
        <dbReference type="ARBA" id="ARBA00022741"/>
    </source>
</evidence>
<dbReference type="InterPro" id="IPR050351">
    <property type="entry name" value="BphY/WalK/GraS-like"/>
</dbReference>
<evidence type="ECO:0000256" key="2">
    <source>
        <dbReference type="ARBA" id="ARBA00004370"/>
    </source>
</evidence>
<keyword evidence="8" id="KW-0067">ATP-binding</keyword>
<dbReference type="EC" id="2.7.13.3" evidence="3"/>
<dbReference type="PANTHER" id="PTHR42878">
    <property type="entry name" value="TWO-COMPONENT HISTIDINE KINASE"/>
    <property type="match status" value="1"/>
</dbReference>
<dbReference type="CDD" id="cd06225">
    <property type="entry name" value="HAMP"/>
    <property type="match status" value="1"/>
</dbReference>
<dbReference type="EMBL" id="BAABFT010000034">
    <property type="protein sequence ID" value="GAA4341894.1"/>
    <property type="molecule type" value="Genomic_DNA"/>
</dbReference>
<dbReference type="SUPFAM" id="SSF55874">
    <property type="entry name" value="ATPase domain of HSP90 chaperone/DNA topoisomerase II/histidine kinase"/>
    <property type="match status" value="1"/>
</dbReference>
<dbReference type="RefSeq" id="WP_345214409.1">
    <property type="nucleotide sequence ID" value="NZ_BAABFT010000034.1"/>
</dbReference>
<keyword evidence="9" id="KW-0902">Two-component regulatory system</keyword>
<keyword evidence="6" id="KW-0547">Nucleotide-binding</keyword>
<dbReference type="PROSITE" id="PS50109">
    <property type="entry name" value="HIS_KIN"/>
    <property type="match status" value="1"/>
</dbReference>
<dbReference type="SUPFAM" id="SSF158472">
    <property type="entry name" value="HAMP domain-like"/>
    <property type="match status" value="1"/>
</dbReference>
<evidence type="ECO:0000256" key="7">
    <source>
        <dbReference type="ARBA" id="ARBA00022777"/>
    </source>
</evidence>
<proteinExistence type="predicted"/>
<dbReference type="GO" id="GO:0016301">
    <property type="term" value="F:kinase activity"/>
    <property type="evidence" value="ECO:0007669"/>
    <property type="project" value="UniProtKB-KW"/>
</dbReference>
<dbReference type="SMART" id="SM00304">
    <property type="entry name" value="HAMP"/>
    <property type="match status" value="1"/>
</dbReference>
<dbReference type="Pfam" id="PF00672">
    <property type="entry name" value="HAMP"/>
    <property type="match status" value="1"/>
</dbReference>
<dbReference type="InterPro" id="IPR003660">
    <property type="entry name" value="HAMP_dom"/>
</dbReference>
<keyword evidence="5" id="KW-0808">Transferase</keyword>
<dbReference type="SUPFAM" id="SSF47384">
    <property type="entry name" value="Homodimeric domain of signal transducing histidine kinase"/>
    <property type="match status" value="1"/>
</dbReference>
<evidence type="ECO:0000313" key="14">
    <source>
        <dbReference type="Proteomes" id="UP001500582"/>
    </source>
</evidence>
<evidence type="ECO:0000256" key="4">
    <source>
        <dbReference type="ARBA" id="ARBA00022553"/>
    </source>
</evidence>
<keyword evidence="7 13" id="KW-0418">Kinase</keyword>
<evidence type="ECO:0000256" key="5">
    <source>
        <dbReference type="ARBA" id="ARBA00022679"/>
    </source>
</evidence>
<evidence type="ECO:0000256" key="9">
    <source>
        <dbReference type="ARBA" id="ARBA00023012"/>
    </source>
</evidence>
<dbReference type="Gene3D" id="3.30.565.10">
    <property type="entry name" value="Histidine kinase-like ATPase, C-terminal domain"/>
    <property type="match status" value="1"/>
</dbReference>
<keyword evidence="4" id="KW-0597">Phosphoprotein</keyword>
<dbReference type="InterPro" id="IPR036890">
    <property type="entry name" value="HATPase_C_sf"/>
</dbReference>
<dbReference type="PANTHER" id="PTHR42878:SF7">
    <property type="entry name" value="SENSOR HISTIDINE KINASE GLRK"/>
    <property type="match status" value="1"/>
</dbReference>
<dbReference type="PROSITE" id="PS50885">
    <property type="entry name" value="HAMP"/>
    <property type="match status" value="1"/>
</dbReference>
<keyword evidence="14" id="KW-1185">Reference proteome</keyword>
<dbReference type="Gene3D" id="6.10.340.10">
    <property type="match status" value="1"/>
</dbReference>
<feature type="domain" description="Histidine kinase" evidence="11">
    <location>
        <begin position="235"/>
        <end position="453"/>
    </location>
</feature>
<evidence type="ECO:0000313" key="13">
    <source>
        <dbReference type="EMBL" id="GAA4341894.1"/>
    </source>
</evidence>
<keyword evidence="10" id="KW-0472">Membrane</keyword>
<evidence type="ECO:0000256" key="3">
    <source>
        <dbReference type="ARBA" id="ARBA00012438"/>
    </source>
</evidence>
<dbReference type="Pfam" id="PF00512">
    <property type="entry name" value="HisKA"/>
    <property type="match status" value="1"/>
</dbReference>
<dbReference type="PRINTS" id="PR00344">
    <property type="entry name" value="BCTRLSENSOR"/>
</dbReference>
<dbReference type="Proteomes" id="UP001500582">
    <property type="component" value="Unassembled WGS sequence"/>
</dbReference>
<dbReference type="Pfam" id="PF02518">
    <property type="entry name" value="HATPase_c"/>
    <property type="match status" value="1"/>
</dbReference>